<keyword evidence="9" id="KW-0539">Nucleus</keyword>
<evidence type="ECO:0000256" key="5">
    <source>
        <dbReference type="ARBA" id="ARBA00022771"/>
    </source>
</evidence>
<name>A0ABM1B817_LIMPO</name>
<keyword evidence="3" id="KW-0678">Repressor</keyword>
<keyword evidence="13" id="KW-1185">Reference proteome</keyword>
<accession>A0ABM1B817</accession>
<dbReference type="PANTHER" id="PTHR13578">
    <property type="entry name" value="ADDITIONAL SEX COMBS LIKE PROTEIN ASXL"/>
    <property type="match status" value="1"/>
</dbReference>
<evidence type="ECO:0000256" key="3">
    <source>
        <dbReference type="ARBA" id="ARBA00022491"/>
    </source>
</evidence>
<dbReference type="Pfam" id="PF13919">
    <property type="entry name" value="ASXH"/>
    <property type="match status" value="1"/>
</dbReference>
<evidence type="ECO:0000313" key="13">
    <source>
        <dbReference type="Proteomes" id="UP000694941"/>
    </source>
</evidence>
<feature type="compositionally biased region" description="Acidic residues" evidence="10">
    <location>
        <begin position="309"/>
        <end position="319"/>
    </location>
</feature>
<dbReference type="PANTHER" id="PTHR13578:SF20">
    <property type="entry name" value="POLYCOMB PROTEIN ASX"/>
    <property type="match status" value="1"/>
</dbReference>
<feature type="domain" description="HTH HARE-type" evidence="11">
    <location>
        <begin position="17"/>
        <end position="91"/>
    </location>
</feature>
<dbReference type="InterPro" id="IPR007759">
    <property type="entry name" value="Asxl_HARE-HTH"/>
</dbReference>
<protein>
    <submittedName>
        <fullName evidence="14">Polycomb group protein ASXL2 isoform X1</fullName>
    </submittedName>
</protein>
<dbReference type="PROSITE" id="PS51913">
    <property type="entry name" value="HTH_HARE"/>
    <property type="match status" value="1"/>
</dbReference>
<evidence type="ECO:0000256" key="9">
    <source>
        <dbReference type="ARBA" id="ARBA00023242"/>
    </source>
</evidence>
<dbReference type="Proteomes" id="UP000694941">
    <property type="component" value="Unplaced"/>
</dbReference>
<gene>
    <name evidence="14" type="primary">LOC106461421</name>
</gene>
<reference evidence="14" key="1">
    <citation type="submission" date="2025-08" db="UniProtKB">
        <authorList>
            <consortium name="RefSeq"/>
        </authorList>
    </citation>
    <scope>IDENTIFICATION</scope>
    <source>
        <tissue evidence="14">Muscle</tissue>
    </source>
</reference>
<feature type="compositionally biased region" description="Basic residues" evidence="10">
    <location>
        <begin position="254"/>
        <end position="270"/>
    </location>
</feature>
<dbReference type="InterPro" id="IPR026905">
    <property type="entry name" value="ASX-like_PHD"/>
</dbReference>
<evidence type="ECO:0000313" key="14">
    <source>
        <dbReference type="RefSeq" id="XP_013776695.1"/>
    </source>
</evidence>
<dbReference type="GeneID" id="106461421"/>
<evidence type="ECO:0000256" key="6">
    <source>
        <dbReference type="ARBA" id="ARBA00022833"/>
    </source>
</evidence>
<keyword evidence="4" id="KW-0479">Metal-binding</keyword>
<dbReference type="RefSeq" id="XP_013776695.1">
    <property type="nucleotide sequence ID" value="XM_013921241.2"/>
</dbReference>
<keyword evidence="8" id="KW-0804">Transcription</keyword>
<feature type="compositionally biased region" description="Low complexity" evidence="10">
    <location>
        <begin position="230"/>
        <end position="245"/>
    </location>
</feature>
<feature type="domain" description="DEUBAD" evidence="12">
    <location>
        <begin position="377"/>
        <end position="487"/>
    </location>
</feature>
<comment type="subcellular location">
    <subcellularLocation>
        <location evidence="1">Nucleus</location>
    </subcellularLocation>
</comment>
<dbReference type="InterPro" id="IPR044867">
    <property type="entry name" value="DEUBAD_dom"/>
</dbReference>
<keyword evidence="7" id="KW-0805">Transcription regulation</keyword>
<dbReference type="InterPro" id="IPR024811">
    <property type="entry name" value="ASX/ASX-like"/>
</dbReference>
<organism evidence="13 14">
    <name type="scientific">Limulus polyphemus</name>
    <name type="common">Atlantic horseshoe crab</name>
    <dbReference type="NCBI Taxonomy" id="6850"/>
    <lineage>
        <taxon>Eukaryota</taxon>
        <taxon>Metazoa</taxon>
        <taxon>Ecdysozoa</taxon>
        <taxon>Arthropoda</taxon>
        <taxon>Chelicerata</taxon>
        <taxon>Merostomata</taxon>
        <taxon>Xiphosura</taxon>
        <taxon>Limulidae</taxon>
        <taxon>Limulus</taxon>
    </lineage>
</organism>
<evidence type="ECO:0000259" key="11">
    <source>
        <dbReference type="PROSITE" id="PS51913"/>
    </source>
</evidence>
<feature type="region of interest" description="Disordered" evidence="10">
    <location>
        <begin position="812"/>
        <end position="832"/>
    </location>
</feature>
<dbReference type="InterPro" id="IPR028020">
    <property type="entry name" value="ASX_DEUBAD_dom"/>
</dbReference>
<comment type="similarity">
    <text evidence="2">Belongs to the Asx family.</text>
</comment>
<sequence length="1458" mass="155567">MQQEFIRDKQAKKKKVKTWSEAAKLVLEMHPKTPMNHTDILDEIQATGVKDVSGSGSLVCLSAALRAQSRGPSAVFYRVSGANSVFGLKSEIPEGALVIDVEEDLTEEIDVEEASSNKTKSICNQKVLCVQLPPSYNKPSNSRPSSKLVDTGATISEVQNKRDLKSGGDMLSNLDYSFSKSLTKNERTTSLSEKTKVFNGNFEDYPKTQKRKLSSDEEANSMADLGLNKSVHSPLSSPVGSPSPGKISQSHSQRAIKHALRQQQKRRKRNTAIAASSNSTPPIPRIIMKPLPPPPKSSARIMSTNSLEDNQDKDEDSMSDSEKKDLSSTYSKPQTMRELLASIPGLSLKPRKRSNKKLSTAAQIAQTKKGCIDVETPDSILVNINLKALINKHTFASLPSLYQYRLVQLLPSVDRVIGPDYSVRLSASALSNEFFARACQDWQKRLAEGEFTPENQQKMKAEVEKEKGKLDPWKLKYFEPVWGKKSIVDISDQGKTSSFRMGTSSLKSSLNTPTKHVPTIKIKPVVKKNRLVPAILKHRPQGTIISSGLGNPLQNKVTSPKEVANIPSPLKRPSKVVADPEASLIKKQKTSILPIAPKPSVVPVVTVPCEESSAYQSVFLTTSPCSQNTEPNSQSVHQQQAPVMSLSHSPRFNLGTTSGDSATPLVPPITIRSVPIVRHASSTPTSKHSAEHGPINLERSYQICQAVLESSRNRSQFFSSGNRQIKARPGLAPVKTRSLSCPATMTSITSSSSGVSSVAVTSLVNTSSPSTLMGGAPLLQTAVHHVSNKTSSQSSSLLTTCLPSTTQAYAVSLSPSPNNSAPSRTTQTSSTVVTPTEAVVSLRSGSISQAVDTIILSSSGQETVLSPASGTETVVTVPVDIGGLEEHNSFVLVDDPADASAASSSEQLILLTNDISLAVDSANNSNSTTVVIASEDGTIEGLLNGDCKVSDAKNSRVLLIIGDVDSNSAALLSSNLDFINDLGTSTDKEEVNNVNDGGSIVVTAANGVHNQLPYHCITRDEKFPEEYLIITDNEEVSDQDVLNSVPGETDHEQEFELNFRESDFSQPSDCPVVCQPVLVAGNISELKNSDCFDRGETKKRSISCISVTQSTDSIHNFSTSATSSETVRPFTAPPVLNQVPENNVIMVESQRENSLKRSSSCKELHEPSNTKYYKTTISIEKDAQTTSVSALPETSAFTGNVEKLLPKQTSNVSPSTNKPSSCSVISSNGITPTLSILKDTKISTSVDSHAVGVVSGKTITSKTCHNSGVVVSANHIQSSGMTTGGVLTNHIILNSFPYPHSAISSSAASGKSIFTCSTPLPAPGILDSQNLVSCTLPQPESRGLMTSQNVSLVPALTQMSVMSTGVVLPQVPKNGVTAPSGGQEGRNTGLSLTPVTMTTGMVIGGGIPGSGVPPGDPNGARGNCACNLKAMVMCQKCGAFCHDDCIGPSRLCVTCLIR</sequence>
<evidence type="ECO:0000256" key="8">
    <source>
        <dbReference type="ARBA" id="ARBA00023163"/>
    </source>
</evidence>
<dbReference type="PROSITE" id="PS51916">
    <property type="entry name" value="DEUBAD"/>
    <property type="match status" value="1"/>
</dbReference>
<evidence type="ECO:0000256" key="4">
    <source>
        <dbReference type="ARBA" id="ARBA00022723"/>
    </source>
</evidence>
<evidence type="ECO:0000259" key="12">
    <source>
        <dbReference type="PROSITE" id="PS51916"/>
    </source>
</evidence>
<dbReference type="Pfam" id="PF05066">
    <property type="entry name" value="HARE-HTH"/>
    <property type="match status" value="1"/>
</dbReference>
<feature type="region of interest" description="Disordered" evidence="10">
    <location>
        <begin position="228"/>
        <end position="334"/>
    </location>
</feature>
<evidence type="ECO:0000256" key="10">
    <source>
        <dbReference type="SAM" id="MobiDB-lite"/>
    </source>
</evidence>
<proteinExistence type="inferred from homology"/>
<evidence type="ECO:0000256" key="2">
    <source>
        <dbReference type="ARBA" id="ARBA00006391"/>
    </source>
</evidence>
<keyword evidence="6" id="KW-0862">Zinc</keyword>
<evidence type="ECO:0000256" key="7">
    <source>
        <dbReference type="ARBA" id="ARBA00023015"/>
    </source>
</evidence>
<keyword evidence="5" id="KW-0863">Zinc-finger</keyword>
<evidence type="ECO:0000256" key="1">
    <source>
        <dbReference type="ARBA" id="ARBA00004123"/>
    </source>
</evidence>
<dbReference type="Pfam" id="PF13922">
    <property type="entry name" value="PHD_3"/>
    <property type="match status" value="1"/>
</dbReference>